<feature type="compositionally biased region" description="Pro residues" evidence="6">
    <location>
        <begin position="49"/>
        <end position="74"/>
    </location>
</feature>
<feature type="domain" description="Tyr recombinase" evidence="7">
    <location>
        <begin position="180"/>
        <end position="381"/>
    </location>
</feature>
<dbReference type="Gene3D" id="1.10.150.130">
    <property type="match status" value="1"/>
</dbReference>
<name>D7BUD8_STRBB</name>
<dbReference type="Pfam" id="PF00589">
    <property type="entry name" value="Phage_integrase"/>
    <property type="match status" value="1"/>
</dbReference>
<dbReference type="Gene3D" id="1.10.443.10">
    <property type="entry name" value="Intergrase catalytic core"/>
    <property type="match status" value="1"/>
</dbReference>
<dbReference type="KEGG" id="sbh:SBI_08569"/>
<dbReference type="InterPro" id="IPR002104">
    <property type="entry name" value="Integrase_catalytic"/>
</dbReference>
<dbReference type="RefSeq" id="WP_014181136.1">
    <property type="nucleotide sequence ID" value="NC_016582.1"/>
</dbReference>
<accession>D7BUD8</accession>
<feature type="region of interest" description="Disordered" evidence="6">
    <location>
        <begin position="15"/>
        <end position="75"/>
    </location>
</feature>
<dbReference type="Pfam" id="PF14659">
    <property type="entry name" value="Phage_int_SAM_3"/>
    <property type="match status" value="1"/>
</dbReference>
<dbReference type="AlphaFoldDB" id="D7BUD8"/>
<dbReference type="InterPro" id="IPR044068">
    <property type="entry name" value="CB"/>
</dbReference>
<dbReference type="SUPFAM" id="SSF56349">
    <property type="entry name" value="DNA breaking-rejoining enzymes"/>
    <property type="match status" value="1"/>
</dbReference>
<keyword evidence="10" id="KW-1185">Reference proteome</keyword>
<sequence>MAWVERRGNKWRVRYWKPDGRAGSVPGSFETEPAARAHADQMNATAPEPAEPPHTPTPPAPRPPTPAPTTPTPPETVTVAEWADIWWQTMDVGDNTEAFYRSLLTRHILPRWGTTPLDQITPADVQIWLNRLRATYATATITGIRKLFAMIMTDAVDNQLLATNPVRPRRRGRGRIEPRHERPWADEHQVLTIAHRILRLAARNQCLLVITAAYTGMRWGELAALHRDNLDITNGHIHITADAGALHEVNGRLTLGHPKTYASVRTVTLPPFLTQLLATDLAASTRPFVFTTLHGKHLRRSGFQRRLWAPAAGGGRHNSETWTPVKQGLTFHGLRHSHKTWLIEDDVPDVAQARRLGHTMEDKNDDVYSHVAASIDARLLAGLETRWHRSIERYRHNRNDQGAPPITS</sequence>
<evidence type="ECO:0000313" key="10">
    <source>
        <dbReference type="Proteomes" id="UP000000377"/>
    </source>
</evidence>
<evidence type="ECO:0008006" key="11">
    <source>
        <dbReference type="Google" id="ProtNLM"/>
    </source>
</evidence>
<evidence type="ECO:0000256" key="3">
    <source>
        <dbReference type="ARBA" id="ARBA00023125"/>
    </source>
</evidence>
<evidence type="ECO:0000256" key="1">
    <source>
        <dbReference type="ARBA" id="ARBA00008857"/>
    </source>
</evidence>
<dbReference type="PROSITE" id="PS51900">
    <property type="entry name" value="CB"/>
    <property type="match status" value="1"/>
</dbReference>
<dbReference type="InterPro" id="IPR050808">
    <property type="entry name" value="Phage_Integrase"/>
</dbReference>
<dbReference type="InterPro" id="IPR010998">
    <property type="entry name" value="Integrase_recombinase_N"/>
</dbReference>
<gene>
    <name evidence="9" type="ordered locus">SBI_08569</name>
</gene>
<evidence type="ECO:0000256" key="2">
    <source>
        <dbReference type="ARBA" id="ARBA00022908"/>
    </source>
</evidence>
<dbReference type="PROSITE" id="PS51898">
    <property type="entry name" value="TYR_RECOMBINASE"/>
    <property type="match status" value="1"/>
</dbReference>
<proteinExistence type="inferred from homology"/>
<organism evidence="9 10">
    <name type="scientific">Streptomyces bingchenggensis (strain BCW-1)</name>
    <dbReference type="NCBI Taxonomy" id="749414"/>
    <lineage>
        <taxon>Bacteria</taxon>
        <taxon>Bacillati</taxon>
        <taxon>Actinomycetota</taxon>
        <taxon>Actinomycetes</taxon>
        <taxon>Kitasatosporales</taxon>
        <taxon>Streptomycetaceae</taxon>
        <taxon>Streptomyces</taxon>
    </lineage>
</organism>
<dbReference type="HOGENOM" id="CLU_027562_17_5_11"/>
<evidence type="ECO:0000256" key="5">
    <source>
        <dbReference type="PROSITE-ProRule" id="PRU01248"/>
    </source>
</evidence>
<dbReference type="PATRIC" id="fig|749414.3.peg.8813"/>
<dbReference type="Proteomes" id="UP000000377">
    <property type="component" value="Chromosome"/>
</dbReference>
<dbReference type="PANTHER" id="PTHR30629:SF2">
    <property type="entry name" value="PROPHAGE INTEGRASE INTS-RELATED"/>
    <property type="match status" value="1"/>
</dbReference>
<keyword evidence="3 5" id="KW-0238">DNA-binding</keyword>
<evidence type="ECO:0000313" key="9">
    <source>
        <dbReference type="EMBL" id="ADI11687.1"/>
    </source>
</evidence>
<keyword evidence="4" id="KW-0233">DNA recombination</keyword>
<dbReference type="InterPro" id="IPR013762">
    <property type="entry name" value="Integrase-like_cat_sf"/>
</dbReference>
<dbReference type="EMBL" id="CP002047">
    <property type="protein sequence ID" value="ADI11687.1"/>
    <property type="molecule type" value="Genomic_DNA"/>
</dbReference>
<dbReference type="InterPro" id="IPR004107">
    <property type="entry name" value="Integrase_SAM-like_N"/>
</dbReference>
<reference evidence="9 10" key="1">
    <citation type="journal article" date="2010" name="J. Bacteriol.">
        <title>Genome sequence of the milbemycin-producing bacterium Streptomyces bingchenggensis.</title>
        <authorList>
            <person name="Wang X.J."/>
            <person name="Yan Y.J."/>
            <person name="Zhang B."/>
            <person name="An J."/>
            <person name="Wang J.J."/>
            <person name="Tian J."/>
            <person name="Jiang L."/>
            <person name="Chen Y.H."/>
            <person name="Huang S.X."/>
            <person name="Yin M."/>
            <person name="Zhang J."/>
            <person name="Gao A.L."/>
            <person name="Liu C.X."/>
            <person name="Zhu Z.X."/>
            <person name="Xiang W.S."/>
        </authorList>
    </citation>
    <scope>NUCLEOTIDE SEQUENCE [LARGE SCALE GENOMIC DNA]</scope>
    <source>
        <strain evidence="9 10">BCW-1</strain>
    </source>
</reference>
<comment type="similarity">
    <text evidence="1">Belongs to the 'phage' integrase family.</text>
</comment>
<protein>
    <recommendedName>
        <fullName evidence="11">Integrase family protein</fullName>
    </recommendedName>
</protein>
<evidence type="ECO:0000259" key="7">
    <source>
        <dbReference type="PROSITE" id="PS51898"/>
    </source>
</evidence>
<keyword evidence="2" id="KW-0229">DNA integration</keyword>
<evidence type="ECO:0000259" key="8">
    <source>
        <dbReference type="PROSITE" id="PS51900"/>
    </source>
</evidence>
<evidence type="ECO:0000256" key="6">
    <source>
        <dbReference type="SAM" id="MobiDB-lite"/>
    </source>
</evidence>
<feature type="domain" description="Core-binding (CB)" evidence="8">
    <location>
        <begin position="77"/>
        <end position="156"/>
    </location>
</feature>
<dbReference type="InterPro" id="IPR011010">
    <property type="entry name" value="DNA_brk_join_enz"/>
</dbReference>
<dbReference type="GO" id="GO:0006310">
    <property type="term" value="P:DNA recombination"/>
    <property type="evidence" value="ECO:0007669"/>
    <property type="project" value="UniProtKB-KW"/>
</dbReference>
<dbReference type="GO" id="GO:0003677">
    <property type="term" value="F:DNA binding"/>
    <property type="evidence" value="ECO:0007669"/>
    <property type="project" value="UniProtKB-UniRule"/>
</dbReference>
<dbReference type="CDD" id="cd01189">
    <property type="entry name" value="INT_ICEBs1_C_like"/>
    <property type="match status" value="1"/>
</dbReference>
<dbReference type="eggNOG" id="COG0582">
    <property type="taxonomic scope" value="Bacteria"/>
</dbReference>
<evidence type="ECO:0000256" key="4">
    <source>
        <dbReference type="ARBA" id="ARBA00023172"/>
    </source>
</evidence>
<dbReference type="PANTHER" id="PTHR30629">
    <property type="entry name" value="PROPHAGE INTEGRASE"/>
    <property type="match status" value="1"/>
</dbReference>
<dbReference type="STRING" id="749414.SBI_08569"/>
<dbReference type="GO" id="GO:0015074">
    <property type="term" value="P:DNA integration"/>
    <property type="evidence" value="ECO:0007669"/>
    <property type="project" value="UniProtKB-KW"/>
</dbReference>